<keyword evidence="2 4" id="KW-0694">RNA-binding</keyword>
<feature type="region of interest" description="Disordered" evidence="5">
    <location>
        <begin position="86"/>
        <end position="124"/>
    </location>
</feature>
<evidence type="ECO:0000256" key="4">
    <source>
        <dbReference type="PROSITE-ProRule" id="PRU00182"/>
    </source>
</evidence>
<dbReference type="InterPro" id="IPR025708">
    <property type="entry name" value="HSP15"/>
</dbReference>
<evidence type="ECO:0000256" key="3">
    <source>
        <dbReference type="ARBA" id="ARBA00023125"/>
    </source>
</evidence>
<sequence>MDTTRIDKWCWAARFFKTRSLATEAIDRGRVRLNGDATKPSHNVRVGDRLKIDNGSTEWEVLVTGIADKRGSAAIAATLYGETEDSVRRREAEAERHRLFREPSAQIKGRPTKRDRRLLDRSSS</sequence>
<dbReference type="InterPro" id="IPR036986">
    <property type="entry name" value="S4_RNA-bd_sf"/>
</dbReference>
<dbReference type="EMBL" id="NJGU01000017">
    <property type="protein sequence ID" value="OWY26651.1"/>
    <property type="molecule type" value="Genomic_DNA"/>
</dbReference>
<dbReference type="SUPFAM" id="SSF55174">
    <property type="entry name" value="Alpha-L RNA-binding motif"/>
    <property type="match status" value="1"/>
</dbReference>
<evidence type="ECO:0000256" key="5">
    <source>
        <dbReference type="SAM" id="MobiDB-lite"/>
    </source>
</evidence>
<evidence type="ECO:0000313" key="10">
    <source>
        <dbReference type="Proteomes" id="UP000536746"/>
    </source>
</evidence>
<dbReference type="Pfam" id="PF01479">
    <property type="entry name" value="S4"/>
    <property type="match status" value="1"/>
</dbReference>
<name>A0A246WK94_9BURK</name>
<dbReference type="CDD" id="cd00165">
    <property type="entry name" value="S4"/>
    <property type="match status" value="1"/>
</dbReference>
<dbReference type="OrthoDB" id="9797176at2"/>
<dbReference type="GO" id="GO:0043023">
    <property type="term" value="F:ribosomal large subunit binding"/>
    <property type="evidence" value="ECO:0007669"/>
    <property type="project" value="InterPro"/>
</dbReference>
<dbReference type="Proteomes" id="UP000536746">
    <property type="component" value="Unassembled WGS sequence"/>
</dbReference>
<evidence type="ECO:0000256" key="2">
    <source>
        <dbReference type="ARBA" id="ARBA00022884"/>
    </source>
</evidence>
<reference evidence="8 9" key="1">
    <citation type="submission" date="2017-06" db="EMBL/GenBank/DDBJ databases">
        <title>Herbaspirillum phytohormonus sp. nov., isolated from the root nodule of Robinia pseudoacacia in lead-zinc mine.</title>
        <authorList>
            <person name="Fan M."/>
            <person name="Lin Y."/>
        </authorList>
    </citation>
    <scope>NUCLEOTIDE SEQUENCE [LARGE SCALE GENOMIC DNA]</scope>
    <source>
        <strain evidence="8 9">HZ10</strain>
    </source>
</reference>
<dbReference type="Gene3D" id="3.10.290.10">
    <property type="entry name" value="RNA-binding S4 domain"/>
    <property type="match status" value="1"/>
</dbReference>
<dbReference type="SMART" id="SM00363">
    <property type="entry name" value="S4"/>
    <property type="match status" value="1"/>
</dbReference>
<comment type="caution">
    <text evidence="8">The sequence shown here is derived from an EMBL/GenBank/DDBJ whole genome shotgun (WGS) entry which is preliminary data.</text>
</comment>
<dbReference type="GO" id="GO:0003677">
    <property type="term" value="F:DNA binding"/>
    <property type="evidence" value="ECO:0007669"/>
    <property type="project" value="UniProtKB-KW"/>
</dbReference>
<dbReference type="GO" id="GO:0034605">
    <property type="term" value="P:cellular response to heat"/>
    <property type="evidence" value="ECO:0007669"/>
    <property type="project" value="InterPro"/>
</dbReference>
<dbReference type="Proteomes" id="UP000197596">
    <property type="component" value="Unassembled WGS sequence"/>
</dbReference>
<evidence type="ECO:0000313" key="8">
    <source>
        <dbReference type="EMBL" id="OWY26651.1"/>
    </source>
</evidence>
<dbReference type="RefSeq" id="WP_079217202.1">
    <property type="nucleotide sequence ID" value="NZ_CP018845.1"/>
</dbReference>
<comment type="similarity">
    <text evidence="1">Belongs to the HSP15 family.</text>
</comment>
<evidence type="ECO:0000313" key="9">
    <source>
        <dbReference type="Proteomes" id="UP000197596"/>
    </source>
</evidence>
<evidence type="ECO:0000259" key="6">
    <source>
        <dbReference type="SMART" id="SM00363"/>
    </source>
</evidence>
<reference evidence="7 10" key="2">
    <citation type="journal article" date="2020" name="Front. Plant Sci.">
        <title>Isolation of Rhizosphere Bacteria That Improve Quality and Water Stress Tolerance in Greenhouse Ornamentals.</title>
        <authorList>
            <person name="Nordstedt N.P."/>
            <person name="Jones M.L."/>
        </authorList>
    </citation>
    <scope>NUCLEOTIDE SEQUENCE [LARGE SCALE GENOMIC DNA]</scope>
    <source>
        <strain evidence="7 10">C6C2</strain>
    </source>
</reference>
<evidence type="ECO:0000313" key="7">
    <source>
        <dbReference type="EMBL" id="NUU03275.1"/>
    </source>
</evidence>
<dbReference type="GO" id="GO:0003727">
    <property type="term" value="F:single-stranded RNA binding"/>
    <property type="evidence" value="ECO:0007669"/>
    <property type="project" value="InterPro"/>
</dbReference>
<feature type="compositionally biased region" description="Basic and acidic residues" evidence="5">
    <location>
        <begin position="86"/>
        <end position="101"/>
    </location>
</feature>
<evidence type="ECO:0000256" key="1">
    <source>
        <dbReference type="ARBA" id="ARBA00008396"/>
    </source>
</evidence>
<keyword evidence="3" id="KW-0238">DNA-binding</keyword>
<dbReference type="PIRSF" id="PIRSF016821">
    <property type="entry name" value="HSP15"/>
    <property type="match status" value="1"/>
</dbReference>
<feature type="domain" description="RNA-binding S4" evidence="6">
    <location>
        <begin position="4"/>
        <end position="70"/>
    </location>
</feature>
<protein>
    <submittedName>
        <fullName evidence="7">RNA-binding S4 domain-containing protein</fullName>
    </submittedName>
    <submittedName>
        <fullName evidence="8">RNA-binding protein S4</fullName>
    </submittedName>
</protein>
<dbReference type="AlphaFoldDB" id="A0A246WK94"/>
<keyword evidence="10" id="KW-1185">Reference proteome</keyword>
<dbReference type="EMBL" id="JABFMT010000019">
    <property type="protein sequence ID" value="NUU03275.1"/>
    <property type="molecule type" value="Genomic_DNA"/>
</dbReference>
<dbReference type="InterPro" id="IPR002942">
    <property type="entry name" value="S4_RNA-bd"/>
</dbReference>
<dbReference type="PROSITE" id="PS50889">
    <property type="entry name" value="S4"/>
    <property type="match status" value="1"/>
</dbReference>
<organism evidence="8 9">
    <name type="scientific">Herbaspirillum robiniae</name>
    <dbReference type="NCBI Taxonomy" id="2014887"/>
    <lineage>
        <taxon>Bacteria</taxon>
        <taxon>Pseudomonadati</taxon>
        <taxon>Pseudomonadota</taxon>
        <taxon>Betaproteobacteria</taxon>
        <taxon>Burkholderiales</taxon>
        <taxon>Oxalobacteraceae</taxon>
        <taxon>Herbaspirillum</taxon>
    </lineage>
</organism>
<gene>
    <name evidence="8" type="ORF">CEJ42_23100</name>
    <name evidence="7" type="ORF">HNO84_16840</name>
</gene>
<accession>A0A246WK94</accession>
<proteinExistence type="inferred from homology"/>